<keyword evidence="3" id="KW-1185">Reference proteome</keyword>
<dbReference type="Pfam" id="PF01636">
    <property type="entry name" value="APH"/>
    <property type="match status" value="1"/>
</dbReference>
<reference evidence="2 3" key="1">
    <citation type="submission" date="2016-10" db="EMBL/GenBank/DDBJ databases">
        <authorList>
            <person name="de Groot N.N."/>
        </authorList>
    </citation>
    <scope>NUCLEOTIDE SEQUENCE [LARGE SCALE GENOMIC DNA]</scope>
    <source>
        <strain evidence="2 3">DSM 20117</strain>
    </source>
</reference>
<accession>A0A1H1EVZ0</accession>
<dbReference type="OrthoDB" id="7842280at2"/>
<dbReference type="InterPro" id="IPR002575">
    <property type="entry name" value="Aminoglycoside_PTrfase"/>
</dbReference>
<dbReference type="Proteomes" id="UP000181917">
    <property type="component" value="Unassembled WGS sequence"/>
</dbReference>
<keyword evidence="2" id="KW-0808">Transferase</keyword>
<evidence type="ECO:0000313" key="3">
    <source>
        <dbReference type="Proteomes" id="UP000181917"/>
    </source>
</evidence>
<dbReference type="GO" id="GO:0016740">
    <property type="term" value="F:transferase activity"/>
    <property type="evidence" value="ECO:0007669"/>
    <property type="project" value="UniProtKB-KW"/>
</dbReference>
<proteinExistence type="predicted"/>
<organism evidence="2 3">
    <name type="scientific">Crystallibacter crystallopoietes</name>
    <dbReference type="NCBI Taxonomy" id="37928"/>
    <lineage>
        <taxon>Bacteria</taxon>
        <taxon>Bacillati</taxon>
        <taxon>Actinomycetota</taxon>
        <taxon>Actinomycetes</taxon>
        <taxon>Micrococcales</taxon>
        <taxon>Micrococcaceae</taxon>
        <taxon>Crystallibacter</taxon>
    </lineage>
</organism>
<evidence type="ECO:0000259" key="1">
    <source>
        <dbReference type="Pfam" id="PF01636"/>
    </source>
</evidence>
<dbReference type="InterPro" id="IPR011009">
    <property type="entry name" value="Kinase-like_dom_sf"/>
</dbReference>
<dbReference type="AlphaFoldDB" id="A0A1H1EVZ0"/>
<dbReference type="KEGG" id="acry:AC20117_01895"/>
<sequence>MTAVVPSTVYDQAGAPLSVHRAWPKSGRRLTFEAMDQYGRLRAGMIDDGGKATVAGFRTDPALPGLGEAGGKLLVHRYKRRAVLRSEDGAHYTKLLAPGKAAMVAGQSALMHEAGTRAGFAVPEVLGSGPDRVVSAALAGSSLHELGAPDTAGAWDHAWQLWAERWPSLVRDAAGVQEIPLHDGAAEAATVRKWVAQLLDFGALDADPAAVRSLADEVCGALSKGCGRGEAGLAHRDLHDKQLLYCADTASLGLLDFDTAALAEPALDLANLAVHLRLRADQGTVTAEARKTAETAVDTAAADLSVPAGRLHLYAVATELRLVCVYAFRPQWQQLAQSWLDSLLAPQTRKGLS</sequence>
<evidence type="ECO:0000313" key="2">
    <source>
        <dbReference type="EMBL" id="SDQ92843.1"/>
    </source>
</evidence>
<dbReference type="EMBL" id="FNKH01000002">
    <property type="protein sequence ID" value="SDQ92843.1"/>
    <property type="molecule type" value="Genomic_DNA"/>
</dbReference>
<dbReference type="Gene3D" id="3.90.1200.10">
    <property type="match status" value="1"/>
</dbReference>
<dbReference type="SUPFAM" id="SSF56112">
    <property type="entry name" value="Protein kinase-like (PK-like)"/>
    <property type="match status" value="1"/>
</dbReference>
<dbReference type="RefSeq" id="WP_074701230.1">
    <property type="nucleotide sequence ID" value="NZ_CP018863.1"/>
</dbReference>
<protein>
    <submittedName>
        <fullName evidence="2">Phosphotransferase enzyme family protein</fullName>
    </submittedName>
</protein>
<name>A0A1H1EVZ0_9MICC</name>
<feature type="domain" description="Aminoglycoside phosphotransferase" evidence="1">
    <location>
        <begin position="132"/>
        <end position="289"/>
    </location>
</feature>
<gene>
    <name evidence="2" type="ORF">SAMN04489742_3116</name>
</gene>
<dbReference type="STRING" id="37928.SAMN04489742_3116"/>